<keyword evidence="5" id="KW-0804">Transcription</keyword>
<dbReference type="InterPro" id="IPR011006">
    <property type="entry name" value="CheY-like_superfamily"/>
</dbReference>
<dbReference type="GO" id="GO:0000976">
    <property type="term" value="F:transcription cis-regulatory region binding"/>
    <property type="evidence" value="ECO:0007669"/>
    <property type="project" value="TreeGrafter"/>
</dbReference>
<dbReference type="SUPFAM" id="SSF46689">
    <property type="entry name" value="Homeodomain-like"/>
    <property type="match status" value="1"/>
</dbReference>
<evidence type="ECO:0000256" key="6">
    <source>
        <dbReference type="PROSITE-ProRule" id="PRU00169"/>
    </source>
</evidence>
<keyword evidence="4" id="KW-0238">DNA-binding</keyword>
<dbReference type="Gene3D" id="3.40.50.2300">
    <property type="match status" value="1"/>
</dbReference>
<evidence type="ECO:0000256" key="3">
    <source>
        <dbReference type="ARBA" id="ARBA00023015"/>
    </source>
</evidence>
<feature type="modified residue" description="4-aspartylphosphate" evidence="6">
    <location>
        <position position="56"/>
    </location>
</feature>
<keyword evidence="3" id="KW-0805">Transcription regulation</keyword>
<organism evidence="8 9">
    <name type="scientific">Halovulum dunhuangense</name>
    <dbReference type="NCBI Taxonomy" id="1505036"/>
    <lineage>
        <taxon>Bacteria</taxon>
        <taxon>Pseudomonadati</taxon>
        <taxon>Pseudomonadota</taxon>
        <taxon>Alphaproteobacteria</taxon>
        <taxon>Rhodobacterales</taxon>
        <taxon>Paracoccaceae</taxon>
        <taxon>Halovulum</taxon>
    </lineage>
</organism>
<dbReference type="PROSITE" id="PS50110">
    <property type="entry name" value="RESPONSE_REGULATORY"/>
    <property type="match status" value="1"/>
</dbReference>
<dbReference type="InterPro" id="IPR009057">
    <property type="entry name" value="Homeodomain-like_sf"/>
</dbReference>
<evidence type="ECO:0000256" key="2">
    <source>
        <dbReference type="ARBA" id="ARBA00023012"/>
    </source>
</evidence>
<evidence type="ECO:0000313" key="8">
    <source>
        <dbReference type="EMBL" id="NNU80485.1"/>
    </source>
</evidence>
<sequence>MSGGAGRVILVDDDRDVREALGEALELADYAVTTCKSFIEATDHVRRNFPGIVVTDVRMPGKDGLDLLERVRSIDPELPVIVLTGEGDVPMAVRAMAGGADDFLEKPCPTARLLEAVERALARRRRTLERRRRGASRMLRSALDGVAGAQGLAAQMDVVEKYLIERALRVQGGRVAAVAEALGLPRKTLYDKLKRHGIDPSAFRDGSG</sequence>
<dbReference type="Pfam" id="PF02954">
    <property type="entry name" value="HTH_8"/>
    <property type="match status" value="1"/>
</dbReference>
<dbReference type="InterPro" id="IPR001789">
    <property type="entry name" value="Sig_transdc_resp-reg_receiver"/>
</dbReference>
<dbReference type="GO" id="GO:0032993">
    <property type="term" value="C:protein-DNA complex"/>
    <property type="evidence" value="ECO:0007669"/>
    <property type="project" value="TreeGrafter"/>
</dbReference>
<dbReference type="InterPro" id="IPR039420">
    <property type="entry name" value="WalR-like"/>
</dbReference>
<feature type="domain" description="Response regulatory" evidence="7">
    <location>
        <begin position="7"/>
        <end position="121"/>
    </location>
</feature>
<dbReference type="Gene3D" id="1.10.10.60">
    <property type="entry name" value="Homeodomain-like"/>
    <property type="match status" value="1"/>
</dbReference>
<dbReference type="SMART" id="SM00448">
    <property type="entry name" value="REC"/>
    <property type="match status" value="1"/>
</dbReference>
<keyword evidence="2" id="KW-0902">Two-component regulatory system</keyword>
<name>A0A849L2H5_9RHOB</name>
<dbReference type="Proteomes" id="UP000572377">
    <property type="component" value="Unassembled WGS sequence"/>
</dbReference>
<dbReference type="RefSeq" id="WP_171324285.1">
    <property type="nucleotide sequence ID" value="NZ_JABFBC010000001.1"/>
</dbReference>
<evidence type="ECO:0000256" key="1">
    <source>
        <dbReference type="ARBA" id="ARBA00022553"/>
    </source>
</evidence>
<evidence type="ECO:0000259" key="7">
    <source>
        <dbReference type="PROSITE" id="PS50110"/>
    </source>
</evidence>
<dbReference type="InterPro" id="IPR002197">
    <property type="entry name" value="HTH_Fis"/>
</dbReference>
<dbReference type="PANTHER" id="PTHR48111">
    <property type="entry name" value="REGULATOR OF RPOS"/>
    <property type="match status" value="1"/>
</dbReference>
<dbReference type="GO" id="GO:0006355">
    <property type="term" value="P:regulation of DNA-templated transcription"/>
    <property type="evidence" value="ECO:0007669"/>
    <property type="project" value="TreeGrafter"/>
</dbReference>
<reference evidence="8 9" key="1">
    <citation type="submission" date="2020-05" db="EMBL/GenBank/DDBJ databases">
        <title>Gimesia benthica sp. nov., a novel planctomycete isolated from a deep-sea water sample of the Northwest Indian Ocean.</title>
        <authorList>
            <person name="Wang J."/>
            <person name="Ruan C."/>
            <person name="Song L."/>
            <person name="Zhu Y."/>
            <person name="Li A."/>
            <person name="Zheng X."/>
            <person name="Wang L."/>
            <person name="Lu Z."/>
            <person name="Huang Y."/>
            <person name="Du W."/>
            <person name="Zhou Y."/>
            <person name="Huang L."/>
            <person name="Dai X."/>
        </authorList>
    </citation>
    <scope>NUCLEOTIDE SEQUENCE [LARGE SCALE GENOMIC DNA]</scope>
    <source>
        <strain evidence="8 9">YYQ-30</strain>
    </source>
</reference>
<protein>
    <submittedName>
        <fullName evidence="8">Response regulator</fullName>
    </submittedName>
</protein>
<dbReference type="Pfam" id="PF00072">
    <property type="entry name" value="Response_reg"/>
    <property type="match status" value="1"/>
</dbReference>
<dbReference type="FunFam" id="3.40.50.2300:FF:000018">
    <property type="entry name" value="DNA-binding transcriptional regulator NtrC"/>
    <property type="match status" value="1"/>
</dbReference>
<evidence type="ECO:0000256" key="4">
    <source>
        <dbReference type="ARBA" id="ARBA00023125"/>
    </source>
</evidence>
<evidence type="ECO:0000256" key="5">
    <source>
        <dbReference type="ARBA" id="ARBA00023163"/>
    </source>
</evidence>
<dbReference type="GO" id="GO:0000156">
    <property type="term" value="F:phosphorelay response regulator activity"/>
    <property type="evidence" value="ECO:0007669"/>
    <property type="project" value="TreeGrafter"/>
</dbReference>
<evidence type="ECO:0000313" key="9">
    <source>
        <dbReference type="Proteomes" id="UP000572377"/>
    </source>
</evidence>
<proteinExistence type="predicted"/>
<dbReference type="GO" id="GO:0005829">
    <property type="term" value="C:cytosol"/>
    <property type="evidence" value="ECO:0007669"/>
    <property type="project" value="TreeGrafter"/>
</dbReference>
<comment type="caution">
    <text evidence="8">The sequence shown here is derived from an EMBL/GenBank/DDBJ whole genome shotgun (WGS) entry which is preliminary data.</text>
</comment>
<gene>
    <name evidence="8" type="ORF">HMH01_08530</name>
</gene>
<dbReference type="PANTHER" id="PTHR48111:SF1">
    <property type="entry name" value="TWO-COMPONENT RESPONSE REGULATOR ORR33"/>
    <property type="match status" value="1"/>
</dbReference>
<accession>A0A849L2H5</accession>
<dbReference type="AlphaFoldDB" id="A0A849L2H5"/>
<keyword evidence="9" id="KW-1185">Reference proteome</keyword>
<dbReference type="SUPFAM" id="SSF52172">
    <property type="entry name" value="CheY-like"/>
    <property type="match status" value="1"/>
</dbReference>
<dbReference type="PRINTS" id="PR01590">
    <property type="entry name" value="HTHFIS"/>
</dbReference>
<dbReference type="EMBL" id="JABFBC010000001">
    <property type="protein sequence ID" value="NNU80485.1"/>
    <property type="molecule type" value="Genomic_DNA"/>
</dbReference>
<keyword evidence="1 6" id="KW-0597">Phosphoprotein</keyword>